<evidence type="ECO:0000313" key="2">
    <source>
        <dbReference type="Proteomes" id="UP000522262"/>
    </source>
</evidence>
<name>A0A8H5MZ59_9HYPO</name>
<comment type="caution">
    <text evidence="1">The sequence shown here is derived from an EMBL/GenBank/DDBJ whole genome shotgun (WGS) entry which is preliminary data.</text>
</comment>
<dbReference type="EMBL" id="JAAOAM010000104">
    <property type="protein sequence ID" value="KAF5547731.1"/>
    <property type="molecule type" value="Genomic_DNA"/>
</dbReference>
<sequence>MDNKTHVKTDSLSIEDLARQMRRPIIMTPTGPMPPGDASTLQKVAELKATAIIAGDLLCGLRFESPSGEIGNMIAPTNLVKDAVIYQGNDAGLPAAIESAVEGRRKSGIIDTIPLPITSKGLMGSKLPAGYRKSEIKLSFVDRSEVTSQTKGNTYIQDCEYDEAIIIFPYDEALLGPQATKALMLEEVVDGGEGTGACWVVERSKDPFGV</sequence>
<dbReference type="Proteomes" id="UP000522262">
    <property type="component" value="Unassembled WGS sequence"/>
</dbReference>
<accession>A0A8H5MZ59</accession>
<proteinExistence type="predicted"/>
<protein>
    <submittedName>
        <fullName evidence="1">Uncharacterized protein</fullName>
    </submittedName>
</protein>
<dbReference type="AlphaFoldDB" id="A0A8H5MZ59"/>
<keyword evidence="2" id="KW-1185">Reference proteome</keyword>
<gene>
    <name evidence="1" type="ORF">FMEXI_5057</name>
</gene>
<reference evidence="1 2" key="1">
    <citation type="submission" date="2020-05" db="EMBL/GenBank/DDBJ databases">
        <title>Identification and distribution of gene clusters putatively required for synthesis of sphingolipid metabolism inhibitors in phylogenetically diverse species of the filamentous fungus Fusarium.</title>
        <authorList>
            <person name="Kim H.-S."/>
            <person name="Busman M."/>
            <person name="Brown D.W."/>
            <person name="Divon H."/>
            <person name="Uhlig S."/>
            <person name="Proctor R.H."/>
        </authorList>
    </citation>
    <scope>NUCLEOTIDE SEQUENCE [LARGE SCALE GENOMIC DNA]</scope>
    <source>
        <strain evidence="1 2">NRRL 53147</strain>
    </source>
</reference>
<evidence type="ECO:0000313" key="1">
    <source>
        <dbReference type="EMBL" id="KAF5547731.1"/>
    </source>
</evidence>
<organism evidence="1 2">
    <name type="scientific">Fusarium mexicanum</name>
    <dbReference type="NCBI Taxonomy" id="751941"/>
    <lineage>
        <taxon>Eukaryota</taxon>
        <taxon>Fungi</taxon>
        <taxon>Dikarya</taxon>
        <taxon>Ascomycota</taxon>
        <taxon>Pezizomycotina</taxon>
        <taxon>Sordariomycetes</taxon>
        <taxon>Hypocreomycetidae</taxon>
        <taxon>Hypocreales</taxon>
        <taxon>Nectriaceae</taxon>
        <taxon>Fusarium</taxon>
        <taxon>Fusarium fujikuroi species complex</taxon>
    </lineage>
</organism>